<reference evidence="2 3" key="1">
    <citation type="submission" date="2016-11" db="EMBL/GenBank/DDBJ databases">
        <title>Draft Genome Sequences of Nine Cyanobacterial Strains from Diverse Habitats.</title>
        <authorList>
            <person name="Zhu T."/>
            <person name="Hou S."/>
            <person name="Lu X."/>
            <person name="Hess W.R."/>
        </authorList>
    </citation>
    <scope>NUCLEOTIDE SEQUENCE [LARGE SCALE GENOMIC DNA]</scope>
    <source>
        <strain evidence="2 3">IAM M-71</strain>
    </source>
</reference>
<dbReference type="EMBL" id="MRCE01000015">
    <property type="protein sequence ID" value="OKH36713.1"/>
    <property type="molecule type" value="Genomic_DNA"/>
</dbReference>
<sequence length="195" mass="22359">MLSSSEQYWKLRDCAKRSAKGDRFLEIRSRWFTLFGEHLEDSQGQQLEYWRIEKADSVIILPIHDRRILLPPPSYRPGVSEMTLDFPGGRVPEGQTPQEAIPKILQRELGIEVSDIAQLTPLNSQGWAVNSSFSNQKLFGFVANLREDLNVPPEFVTNTYPTTSEGVQDLLKELICLQCRVVLLEWWNSAVRSLQ</sequence>
<name>A0A1U7II29_9CYAN</name>
<dbReference type="InterPro" id="IPR015797">
    <property type="entry name" value="NUDIX_hydrolase-like_dom_sf"/>
</dbReference>
<evidence type="ECO:0000259" key="1">
    <source>
        <dbReference type="PROSITE" id="PS51462"/>
    </source>
</evidence>
<evidence type="ECO:0000313" key="2">
    <source>
        <dbReference type="EMBL" id="OKH36713.1"/>
    </source>
</evidence>
<gene>
    <name evidence="2" type="ORF">NIES2119_16045</name>
</gene>
<dbReference type="PROSITE" id="PS51462">
    <property type="entry name" value="NUDIX"/>
    <property type="match status" value="1"/>
</dbReference>
<dbReference type="OrthoDB" id="453003at2"/>
<organism evidence="2 3">
    <name type="scientific">[Phormidium ambiguum] IAM M-71</name>
    <dbReference type="NCBI Taxonomy" id="454136"/>
    <lineage>
        <taxon>Bacteria</taxon>
        <taxon>Bacillati</taxon>
        <taxon>Cyanobacteriota</taxon>
        <taxon>Cyanophyceae</taxon>
        <taxon>Oscillatoriophycideae</taxon>
        <taxon>Aerosakkonematales</taxon>
        <taxon>Aerosakkonemataceae</taxon>
        <taxon>Floridanema</taxon>
    </lineage>
</organism>
<dbReference type="AlphaFoldDB" id="A0A1U7II29"/>
<accession>A0A1U7II29</accession>
<feature type="domain" description="Nudix hydrolase" evidence="1">
    <location>
        <begin position="53"/>
        <end position="183"/>
    </location>
</feature>
<dbReference type="GO" id="GO:0016787">
    <property type="term" value="F:hydrolase activity"/>
    <property type="evidence" value="ECO:0007669"/>
    <property type="project" value="UniProtKB-KW"/>
</dbReference>
<dbReference type="InterPro" id="IPR000086">
    <property type="entry name" value="NUDIX_hydrolase_dom"/>
</dbReference>
<dbReference type="SUPFAM" id="SSF55811">
    <property type="entry name" value="Nudix"/>
    <property type="match status" value="1"/>
</dbReference>
<dbReference type="Gene3D" id="3.90.79.10">
    <property type="entry name" value="Nucleoside Triphosphate Pyrophosphohydrolase"/>
    <property type="match status" value="1"/>
</dbReference>
<dbReference type="STRING" id="454136.NIES2119_16045"/>
<protein>
    <submittedName>
        <fullName evidence="2">NUDIX hydrolase</fullName>
    </submittedName>
</protein>
<evidence type="ECO:0000313" key="3">
    <source>
        <dbReference type="Proteomes" id="UP000185860"/>
    </source>
</evidence>
<comment type="caution">
    <text evidence="2">The sequence shown here is derived from an EMBL/GenBank/DDBJ whole genome shotgun (WGS) entry which is preliminary data.</text>
</comment>
<dbReference type="Proteomes" id="UP000185860">
    <property type="component" value="Unassembled WGS sequence"/>
</dbReference>
<proteinExistence type="predicted"/>
<keyword evidence="2" id="KW-0378">Hydrolase</keyword>